<comment type="caution">
    <text evidence="2">The sequence shown here is derived from an EMBL/GenBank/DDBJ whole genome shotgun (WGS) entry which is preliminary data.</text>
</comment>
<evidence type="ECO:0000313" key="3">
    <source>
        <dbReference type="Proteomes" id="UP000567795"/>
    </source>
</evidence>
<evidence type="ECO:0000256" key="1">
    <source>
        <dbReference type="SAM" id="Coils"/>
    </source>
</evidence>
<dbReference type="InterPro" id="IPR036689">
    <property type="entry name" value="ESAT-6-like_sf"/>
</dbReference>
<keyword evidence="3" id="KW-1185">Reference proteome</keyword>
<reference evidence="2 3" key="1">
    <citation type="submission" date="2020-07" db="EMBL/GenBank/DDBJ databases">
        <title>Sequencing the genomes of 1000 actinobacteria strains.</title>
        <authorList>
            <person name="Klenk H.-P."/>
        </authorList>
    </citation>
    <scope>NUCLEOTIDE SEQUENCE [LARGE SCALE GENOMIC DNA]</scope>
    <source>
        <strain evidence="2 3">DSM 42178</strain>
    </source>
</reference>
<dbReference type="EMBL" id="JACBZD010000002">
    <property type="protein sequence ID" value="NYI08004.1"/>
    <property type="molecule type" value="Genomic_DNA"/>
</dbReference>
<dbReference type="SUPFAM" id="SSF140453">
    <property type="entry name" value="EsxAB dimer-like"/>
    <property type="match status" value="1"/>
</dbReference>
<evidence type="ECO:0000313" key="2">
    <source>
        <dbReference type="EMBL" id="NYI08004.1"/>
    </source>
</evidence>
<accession>A0A853A560</accession>
<dbReference type="Gene3D" id="1.10.287.1060">
    <property type="entry name" value="ESAT-6-like"/>
    <property type="match status" value="1"/>
</dbReference>
<organism evidence="2 3">
    <name type="scientific">Allostreptomyces psammosilenae</name>
    <dbReference type="NCBI Taxonomy" id="1892865"/>
    <lineage>
        <taxon>Bacteria</taxon>
        <taxon>Bacillati</taxon>
        <taxon>Actinomycetota</taxon>
        <taxon>Actinomycetes</taxon>
        <taxon>Kitasatosporales</taxon>
        <taxon>Streptomycetaceae</taxon>
        <taxon>Allostreptomyces</taxon>
    </lineage>
</organism>
<protein>
    <submittedName>
        <fullName evidence="2">Uncharacterized protein YukE</fullName>
    </submittedName>
</protein>
<feature type="coiled-coil region" evidence="1">
    <location>
        <begin position="88"/>
        <end position="176"/>
    </location>
</feature>
<sequence>MSETDPNFPALGYNPAPGSIESITQLSESLGRAASTLGEAHTILTDIAGSSSEDWQGEARDAFAQKVGELPRYLDQSQEALGEASVQLSNWKDRLAQFQDTARRYEEEAAEATRQYQTAQEDPAFALVGQYFETAEQLQQAQDQIDAANATLARRQAELQDVIDRARQLFEDHQEEAGRVADVLREYADRAPDAGFWEGVGDFFGNMGEAIKDWATENAGLLQAIGDWASLGSTILGIASLATLWFPPLSGALALASAGLALTAVGTKSLAKLGGANIGWGQIGLDALGAVPFAKFATPLITGSVRIGSRATATGIEAGQAGNLLRQGHNVSQGGTSLLQRGMNIFTRGNPTVSSYVVTPGAGSSRFGLAFDNMVTSTIIPNGIGQTLVAQPTARGVQALFGASGAARVTLENGSTIVDPMSWWYRGSNMARLGQGLFGKSDRAFTEEVPVV</sequence>
<gene>
    <name evidence="2" type="ORF">FHU37_005033</name>
</gene>
<dbReference type="RefSeq" id="WP_179816907.1">
    <property type="nucleotide sequence ID" value="NZ_JACBZD010000002.1"/>
</dbReference>
<keyword evidence="1" id="KW-0175">Coiled coil</keyword>
<proteinExistence type="predicted"/>
<dbReference type="AlphaFoldDB" id="A0A853A560"/>
<name>A0A853A560_9ACTN</name>
<dbReference type="Proteomes" id="UP000567795">
    <property type="component" value="Unassembled WGS sequence"/>
</dbReference>